<dbReference type="Gene3D" id="3.30.1490.130">
    <property type="entry name" value="D-aminoacylase. Domain 3"/>
    <property type="match status" value="1"/>
</dbReference>
<dbReference type="InterPro" id="IPR050378">
    <property type="entry name" value="Metallo-dep_Hydrolases_sf"/>
</dbReference>
<dbReference type="CDD" id="cd01297">
    <property type="entry name" value="D-aminoacylase"/>
    <property type="match status" value="1"/>
</dbReference>
<dbReference type="AlphaFoldDB" id="A0A2N5CJH3"/>
<accession>A0A2N5CJH3</accession>
<proteinExistence type="predicted"/>
<dbReference type="Gene3D" id="3.20.20.140">
    <property type="entry name" value="Metal-dependent hydrolases"/>
    <property type="match status" value="1"/>
</dbReference>
<dbReference type="GO" id="GO:0016812">
    <property type="term" value="F:hydrolase activity, acting on carbon-nitrogen (but not peptide) bonds, in cyclic amides"/>
    <property type="evidence" value="ECO:0007669"/>
    <property type="project" value="TreeGrafter"/>
</dbReference>
<dbReference type="Gene3D" id="2.30.40.10">
    <property type="entry name" value="Urease, subunit C, domain 1"/>
    <property type="match status" value="1"/>
</dbReference>
<gene>
    <name evidence="2" type="ORF">CYJ10_03460</name>
</gene>
<dbReference type="GO" id="GO:0005829">
    <property type="term" value="C:cytosol"/>
    <property type="evidence" value="ECO:0007669"/>
    <property type="project" value="TreeGrafter"/>
</dbReference>
<dbReference type="GO" id="GO:0016811">
    <property type="term" value="F:hydrolase activity, acting on carbon-nitrogen (but not peptide) bonds, in linear amides"/>
    <property type="evidence" value="ECO:0007669"/>
    <property type="project" value="InterPro"/>
</dbReference>
<organism evidence="2 3">
    <name type="scientific">Cupriavidus pauculus</name>
    <dbReference type="NCBI Taxonomy" id="82633"/>
    <lineage>
        <taxon>Bacteria</taxon>
        <taxon>Pseudomonadati</taxon>
        <taxon>Pseudomonadota</taxon>
        <taxon>Betaproteobacteria</taxon>
        <taxon>Burkholderiales</taxon>
        <taxon>Burkholderiaceae</taxon>
        <taxon>Cupriavidus</taxon>
    </lineage>
</organism>
<dbReference type="PANTHER" id="PTHR11647">
    <property type="entry name" value="HYDRANTOINASE/DIHYDROPYRIMIDINASE FAMILY MEMBER"/>
    <property type="match status" value="1"/>
</dbReference>
<dbReference type="InterPro" id="IPR013108">
    <property type="entry name" value="Amidohydro_3"/>
</dbReference>
<dbReference type="Proteomes" id="UP000234341">
    <property type="component" value="Unassembled WGS sequence"/>
</dbReference>
<dbReference type="Pfam" id="PF07969">
    <property type="entry name" value="Amidohydro_3"/>
    <property type="match status" value="2"/>
</dbReference>
<evidence type="ECO:0000313" key="3">
    <source>
        <dbReference type="Proteomes" id="UP000234341"/>
    </source>
</evidence>
<dbReference type="InterPro" id="IPR011059">
    <property type="entry name" value="Metal-dep_hydrolase_composite"/>
</dbReference>
<name>A0A2N5CJH3_9BURK</name>
<evidence type="ECO:0000313" key="2">
    <source>
        <dbReference type="EMBL" id="PLQ02362.1"/>
    </source>
</evidence>
<dbReference type="EMBL" id="PJRP01000001">
    <property type="protein sequence ID" value="PLQ02362.1"/>
    <property type="molecule type" value="Genomic_DNA"/>
</dbReference>
<dbReference type="InterPro" id="IPR032466">
    <property type="entry name" value="Metal_Hydrolase"/>
</dbReference>
<dbReference type="SUPFAM" id="SSF51556">
    <property type="entry name" value="Metallo-dependent hydrolases"/>
    <property type="match status" value="1"/>
</dbReference>
<dbReference type="SUPFAM" id="SSF51338">
    <property type="entry name" value="Composite domain of metallo-dependent hydrolases"/>
    <property type="match status" value="1"/>
</dbReference>
<dbReference type="InterPro" id="IPR023100">
    <property type="entry name" value="D-aminoacylase_insert_dom_sf"/>
</dbReference>
<evidence type="ECO:0000259" key="1">
    <source>
        <dbReference type="Pfam" id="PF07969"/>
    </source>
</evidence>
<comment type="caution">
    <text evidence="2">The sequence shown here is derived from an EMBL/GenBank/DDBJ whole genome shotgun (WGS) entry which is preliminary data.</text>
</comment>
<feature type="domain" description="Amidohydrolase 3" evidence="1">
    <location>
        <begin position="356"/>
        <end position="457"/>
    </location>
</feature>
<dbReference type="RefSeq" id="WP_101680136.1">
    <property type="nucleotide sequence ID" value="NZ_PJRP01000001.1"/>
</dbReference>
<dbReference type="PANTHER" id="PTHR11647:SF1">
    <property type="entry name" value="COLLAPSIN RESPONSE MEDIATOR PROTEIN"/>
    <property type="match status" value="1"/>
</dbReference>
<dbReference type="OrthoDB" id="9766983at2"/>
<sequence>MFDVILRGGDVIDGTGAARYRADVALQGGRIVFIGDATGQRADREIDVAGMVVAPGFIDSHAHDDRAVLETPGMAPKISQGVTTVVNGNCGISLAPYRQSGGDPPLPLRTVDPQWRFAAFGQYLDALDATPAAVNVASLVGHTALRAVHQADFDRPATAVEVEAMRQAANAALEQGAIGMSTGTFYPPAASAPAEEIIGVGRDLKQFGVVYATHMRTEGDGVIEAIEESARIARAIDVRLVISHHKVIGKPNFGRTRETLARIGELGRAQKICLDCYPYTASSSLLRRERLAISDEILITYSRSAPKSAGRKLSDLAHEWQCSRAEALDRVMPGMGMYFFMDEGDVQRVLAYRDTMIGSDGIPSDDYPHPRLWGTFTRLLGHYSRDLGLLTLEETVHKMTGMTAHAFGLAGRGEIREGHAADVTVFDPKTVKDVATYLDPQQPSAGIAHVFVNGQAVWEHGAATCARPGRSLRRAAR</sequence>
<reference evidence="2 3" key="1">
    <citation type="submission" date="2017-12" db="EMBL/GenBank/DDBJ databases">
        <title>Genome sequence of the active heterotrophic nitrifier-denitrifier, Cupriavidus pauculus UM1.</title>
        <authorList>
            <person name="Putonti C."/>
            <person name="Castignetti D."/>
        </authorList>
    </citation>
    <scope>NUCLEOTIDE SEQUENCE [LARGE SCALE GENOMIC DNA]</scope>
    <source>
        <strain evidence="2 3">UM1</strain>
    </source>
</reference>
<feature type="domain" description="Amidohydrolase 3" evidence="1">
    <location>
        <begin position="44"/>
        <end position="236"/>
    </location>
</feature>
<protein>
    <submittedName>
        <fullName evidence="2">D-aminoacylase</fullName>
    </submittedName>
</protein>